<evidence type="ECO:0000313" key="2">
    <source>
        <dbReference type="Proteomes" id="UP000729402"/>
    </source>
</evidence>
<keyword evidence="2" id="KW-1185">Reference proteome</keyword>
<reference evidence="1" key="1">
    <citation type="journal article" date="2021" name="bioRxiv">
        <title>Whole Genome Assembly and Annotation of Northern Wild Rice, Zizania palustris L., Supports a Whole Genome Duplication in the Zizania Genus.</title>
        <authorList>
            <person name="Haas M."/>
            <person name="Kono T."/>
            <person name="Macchietto M."/>
            <person name="Millas R."/>
            <person name="McGilp L."/>
            <person name="Shao M."/>
            <person name="Duquette J."/>
            <person name="Hirsch C.N."/>
            <person name="Kimball J."/>
        </authorList>
    </citation>
    <scope>NUCLEOTIDE SEQUENCE</scope>
    <source>
        <tissue evidence="1">Fresh leaf tissue</tissue>
    </source>
</reference>
<sequence>MRSLEAEIGRVTGGWMRTKHAYCIKPGTKQHPPQNALAVFSILTHLRKEEVTSSFSPQGQAKAVDLHTVFTDILDPPEGIWIPNKKCTIASKIERITSSA</sequence>
<protein>
    <submittedName>
        <fullName evidence="1">Uncharacterized protein</fullName>
    </submittedName>
</protein>
<name>A0A8J5SQH7_ZIZPA</name>
<dbReference type="EMBL" id="JAAALK010000283">
    <property type="protein sequence ID" value="KAG8070889.1"/>
    <property type="molecule type" value="Genomic_DNA"/>
</dbReference>
<dbReference type="AlphaFoldDB" id="A0A8J5SQH7"/>
<proteinExistence type="predicted"/>
<accession>A0A8J5SQH7</accession>
<evidence type="ECO:0000313" key="1">
    <source>
        <dbReference type="EMBL" id="KAG8070889.1"/>
    </source>
</evidence>
<reference evidence="1" key="2">
    <citation type="submission" date="2021-02" db="EMBL/GenBank/DDBJ databases">
        <authorList>
            <person name="Kimball J.A."/>
            <person name="Haas M.W."/>
            <person name="Macchietto M."/>
            <person name="Kono T."/>
            <person name="Duquette J."/>
            <person name="Shao M."/>
        </authorList>
    </citation>
    <scope>NUCLEOTIDE SEQUENCE</scope>
    <source>
        <tissue evidence="1">Fresh leaf tissue</tissue>
    </source>
</reference>
<gene>
    <name evidence="1" type="ORF">GUJ93_ZPchr0006g42959</name>
</gene>
<dbReference type="Proteomes" id="UP000729402">
    <property type="component" value="Unassembled WGS sequence"/>
</dbReference>
<organism evidence="1 2">
    <name type="scientific">Zizania palustris</name>
    <name type="common">Northern wild rice</name>
    <dbReference type="NCBI Taxonomy" id="103762"/>
    <lineage>
        <taxon>Eukaryota</taxon>
        <taxon>Viridiplantae</taxon>
        <taxon>Streptophyta</taxon>
        <taxon>Embryophyta</taxon>
        <taxon>Tracheophyta</taxon>
        <taxon>Spermatophyta</taxon>
        <taxon>Magnoliopsida</taxon>
        <taxon>Liliopsida</taxon>
        <taxon>Poales</taxon>
        <taxon>Poaceae</taxon>
        <taxon>BOP clade</taxon>
        <taxon>Oryzoideae</taxon>
        <taxon>Oryzeae</taxon>
        <taxon>Zizaniinae</taxon>
        <taxon>Zizania</taxon>
    </lineage>
</organism>
<comment type="caution">
    <text evidence="1">The sequence shown here is derived from an EMBL/GenBank/DDBJ whole genome shotgun (WGS) entry which is preliminary data.</text>
</comment>